<evidence type="ECO:0000256" key="3">
    <source>
        <dbReference type="SAM" id="MobiDB-lite"/>
    </source>
</evidence>
<feature type="compositionally biased region" description="Polar residues" evidence="3">
    <location>
        <begin position="2198"/>
        <end position="2217"/>
    </location>
</feature>
<evidence type="ECO:0008006" key="9">
    <source>
        <dbReference type="Google" id="ProtNLM"/>
    </source>
</evidence>
<feature type="domain" description="Fibronectin type-III" evidence="6">
    <location>
        <begin position="1876"/>
        <end position="1979"/>
    </location>
</feature>
<feature type="domain" description="Fibronectin type-III" evidence="6">
    <location>
        <begin position="733"/>
        <end position="843"/>
    </location>
</feature>
<feature type="region of interest" description="Disordered" evidence="3">
    <location>
        <begin position="2247"/>
        <end position="2309"/>
    </location>
</feature>
<dbReference type="InterPro" id="IPR013783">
    <property type="entry name" value="Ig-like_fold"/>
</dbReference>
<keyword evidence="2" id="KW-1015">Disulfide bond</keyword>
<dbReference type="SUPFAM" id="SSF48726">
    <property type="entry name" value="Immunoglobulin"/>
    <property type="match status" value="6"/>
</dbReference>
<proteinExistence type="predicted"/>
<evidence type="ECO:0000256" key="4">
    <source>
        <dbReference type="SAM" id="Phobius"/>
    </source>
</evidence>
<feature type="domain" description="Ig-like" evidence="5">
    <location>
        <begin position="637"/>
        <end position="726"/>
    </location>
</feature>
<name>A0ABP1Q7S9_9HEXA</name>
<dbReference type="SUPFAM" id="SSF49265">
    <property type="entry name" value="Fibronectin type III"/>
    <property type="match status" value="7"/>
</dbReference>
<dbReference type="InterPro" id="IPR003598">
    <property type="entry name" value="Ig_sub2"/>
</dbReference>
<feature type="domain" description="Fibronectin type-III" evidence="6">
    <location>
        <begin position="1982"/>
        <end position="2079"/>
    </location>
</feature>
<feature type="transmembrane region" description="Helical" evidence="4">
    <location>
        <begin position="2097"/>
        <end position="2119"/>
    </location>
</feature>
<dbReference type="SMART" id="SM00060">
    <property type="entry name" value="FN3"/>
    <property type="match status" value="13"/>
</dbReference>
<feature type="compositionally biased region" description="Polar residues" evidence="3">
    <location>
        <begin position="2287"/>
        <end position="2299"/>
    </location>
</feature>
<feature type="domain" description="Ig-like" evidence="5">
    <location>
        <begin position="545"/>
        <end position="632"/>
    </location>
</feature>
<feature type="domain" description="Ig-like" evidence="5">
    <location>
        <begin position="352"/>
        <end position="446"/>
    </location>
</feature>
<dbReference type="Pfam" id="PF00041">
    <property type="entry name" value="fn3"/>
    <property type="match status" value="13"/>
</dbReference>
<dbReference type="PANTHER" id="PTHR44170:SF6">
    <property type="entry name" value="CONTACTIN"/>
    <property type="match status" value="1"/>
</dbReference>
<dbReference type="Pfam" id="PF07679">
    <property type="entry name" value="I-set"/>
    <property type="match status" value="2"/>
</dbReference>
<dbReference type="PANTHER" id="PTHR44170">
    <property type="entry name" value="PROTEIN SIDEKICK"/>
    <property type="match status" value="1"/>
</dbReference>
<feature type="domain" description="Fibronectin type-III" evidence="6">
    <location>
        <begin position="951"/>
        <end position="1050"/>
    </location>
</feature>
<keyword evidence="4" id="KW-0472">Membrane</keyword>
<accession>A0ABP1Q7S9</accession>
<feature type="domain" description="Fibronectin type-III" evidence="6">
    <location>
        <begin position="1776"/>
        <end position="1872"/>
    </location>
</feature>
<dbReference type="Pfam" id="PF13927">
    <property type="entry name" value="Ig_3"/>
    <property type="match status" value="4"/>
</dbReference>
<evidence type="ECO:0000313" key="7">
    <source>
        <dbReference type="EMBL" id="CAL8092738.1"/>
    </source>
</evidence>
<feature type="domain" description="Fibronectin type-III" evidence="6">
    <location>
        <begin position="1054"/>
        <end position="1153"/>
    </location>
</feature>
<dbReference type="CDD" id="cd00063">
    <property type="entry name" value="FN3"/>
    <property type="match status" value="13"/>
</dbReference>
<feature type="domain" description="Fibronectin type-III" evidence="6">
    <location>
        <begin position="1469"/>
        <end position="1562"/>
    </location>
</feature>
<dbReference type="InterPro" id="IPR003599">
    <property type="entry name" value="Ig_sub"/>
</dbReference>
<dbReference type="Proteomes" id="UP001642540">
    <property type="component" value="Unassembled WGS sequence"/>
</dbReference>
<dbReference type="SMART" id="SM00409">
    <property type="entry name" value="IG"/>
    <property type="match status" value="6"/>
</dbReference>
<feature type="compositionally biased region" description="Basic residues" evidence="3">
    <location>
        <begin position="2157"/>
        <end position="2166"/>
    </location>
</feature>
<dbReference type="InterPro" id="IPR013098">
    <property type="entry name" value="Ig_I-set"/>
</dbReference>
<dbReference type="PROSITE" id="PS50853">
    <property type="entry name" value="FN3"/>
    <property type="match status" value="13"/>
</dbReference>
<feature type="domain" description="Fibronectin type-III" evidence="6">
    <location>
        <begin position="1668"/>
        <end position="1771"/>
    </location>
</feature>
<organism evidence="7 8">
    <name type="scientific">Orchesella dallaii</name>
    <dbReference type="NCBI Taxonomy" id="48710"/>
    <lineage>
        <taxon>Eukaryota</taxon>
        <taxon>Metazoa</taxon>
        <taxon>Ecdysozoa</taxon>
        <taxon>Arthropoda</taxon>
        <taxon>Hexapoda</taxon>
        <taxon>Collembola</taxon>
        <taxon>Entomobryomorpha</taxon>
        <taxon>Entomobryoidea</taxon>
        <taxon>Orchesellidae</taxon>
        <taxon>Orchesellinae</taxon>
        <taxon>Orchesella</taxon>
    </lineage>
</organism>
<protein>
    <recommendedName>
        <fullName evidence="9">Protein sidekick</fullName>
    </recommendedName>
</protein>
<dbReference type="InterPro" id="IPR003961">
    <property type="entry name" value="FN3_dom"/>
</dbReference>
<feature type="domain" description="Fibronectin type-III" evidence="6">
    <location>
        <begin position="1269"/>
        <end position="1365"/>
    </location>
</feature>
<reference evidence="7 8" key="1">
    <citation type="submission" date="2024-08" db="EMBL/GenBank/DDBJ databases">
        <authorList>
            <person name="Cucini C."/>
            <person name="Frati F."/>
        </authorList>
    </citation>
    <scope>NUCLEOTIDE SEQUENCE [LARGE SCALE GENOMIC DNA]</scope>
</reference>
<evidence type="ECO:0000259" key="5">
    <source>
        <dbReference type="PROSITE" id="PS50835"/>
    </source>
</evidence>
<dbReference type="CDD" id="cd00096">
    <property type="entry name" value="Ig"/>
    <property type="match status" value="2"/>
</dbReference>
<feature type="domain" description="Ig-like" evidence="5">
    <location>
        <begin position="160"/>
        <end position="243"/>
    </location>
</feature>
<sequence>MNEREMFDRLRECADGWKSDDRRLAKRATGLICPHPDVVKAPNPVLRMEIPIMRGYESLQRVCENDDAENSYRSAIVTSEVLMNPIAHKNHSIVLKKNSKIRRTRRDRLKFLSWPFTGAVSVIFIFIAISGFEIGSTHGSLSSSSSTSSDSNPNSQLQAPRFITQPSAAGNIVSEGRTKILQCHALGIPQPEYRWVKDGQFLGDFSADHFYKIQFSKRSDAGDYQCIARNDAGAIYSEKIRVSVAYMTPFETQEEKTVVVRSGDAAVLELPPIQSNPPPSVLWQTRDNTLLYGSKFALTSDFKQVILDVNSADQKAYMARATNTQLGQEEISSYINLIVTNQGDQVSDQIPPAIVIPPQDAHINKGQSEFELQCIANARPLHDLETIWLKDGVPVETAGVPTSFNDLWNRTLSLLKVDSSHSGEYTCQARLRNSIYPVQSATSRVSVLEKPYFVQNLPTEVFGEFGKEIILHCSAGGVPKPNITWYKDTSRIDPVGLPGYTIDPETASLTVHFLRAQDSGMYQCWASNSAGEVNGYSWLRVKTSPPVMVKGPENKTVLEGNDVTLFCEVGGAPMPNVTWYRDESEEVVSQGRFQILDTGSLLIAAVRSRDAAHYTCIRSNVAGTVIGSSHVSILVRTQIVQPPADTQVILGHVATMQCKVSSDPALPYEIDWEHNEQAIVPGMSTRIRIHPDGTLEIQEVRATDVGSYKCVVRSQGGHDERVARLKIIELPYPPTNVRAEKLPRLAPGANSKAVNITWASGFDGNSPILKYIIQTRTVTPEAGIQMDVPGTWETLLTNVSSEVRNIVVEGLKPAASYQFRISAINSVGEGESSQPSNVVTLPQEPPTGPPVGLVGSARSPSQIIIQWHPPMDEHRNGLIIGYIVRYRLHGYGDSPWSYRNITNEAQRNYLIQELITWKDYEVQIAAFNNKGIGIYSPSIKVKTREGTPNAAPTRIRVVAKNSSCIQVTWTPPDPQQINGINQGYKIQAWIDLELRASISVPPSPFDPLAEQTGYLCDLEKYTEYNVSVLCFTNPGDGRPSPPILIKTLEDVPDEVGTLHFEDISDRSVKVVWDKPAKVNGELTGYVVRYGIKDHPSSFKDLNITSNTTYAKITALKASTYYTFEVCGYTRIGRGACKPASMRSGVEPVLPHPPVNLAVSNIQPFSVVIQFKPGFDGNSSITKWTIQATTNRNSSWHTIYEFCEQPESSNMVFPTGPSSAAPSMESIVVHNLIPFLQYKLRLIAHNVVGPSKPSEASQLFQTLQAPPAHPPRNVTVRAISAMQLKVRWIPLQQTEWYGNPRGYNISYREKGGDKPYLFQTISNPTGNSFILSNLEEFSLYEVVMTAFNDVGQSEPSIAALERTRESVPGMGPLITEANATSSTTIVVKWNAIPDEHCNGIIDGYKVYYGAKSVPFQFKQINSNATFTTTLTQLKKFTQYHIQVMGYTRVGDGALSEPPVLVQTWDDVPGPPSNISFPDVSTTMARMIWDAPADPNGVILAYKITYAPDGYTNPSFAMEFPPETRTFRATDLEREKYYWFSITAKTRLGWGETAKLLVFTTNNRELPQPPSAPRVSPSQVQSHQITFSWTPGRDGFAPIRYYTVEYNEGETHWQRINERVPPQGTSYTANILKPYTSYRFRIQATNDIGSSGFSPESNITWTMPAAPGGSVSDVQVVPITTTSVRVTWKPLSSTKWSGDGETGGYRVEYRQVVDYPVASAQSTPKEEIHGTQATTVVLTDLTRDKNYEITVVPFNSRGEGEPSSPITVYVGEAVPTGEPRDLRVATISSTEVQIEWKAPFQNQQNGDLLGYKIYYQANSSHSEEEELEVVPAWCTSHSLFFLEMYTLYTIRMAAFNPAGDGPFTPPVKVRTEQGPPGPVSNISFYDITMTSLKLSWEKPAKPNGEIAHYLVTYETVLEGGIGNSAEDRVISKQVRQKVSCCSLLVENLEEETSYTFSVRAKNAELNEVGPALWKNVSTGPQPGSPKSIRDLTLAKMFSSVLFKWSNEEKSKIVGYYIEAKRRDENRWQTVFKTDQGPQTEFTLSYQNLLPSTGYNFRIIAYNKYGISYPVASDETVYTPSKMYLEYGFLQASPFYRQTWFLVVIASVSVIFIIALVAYLCVKTKSHKYKHESERSLAETASIEEGVLYGSSVELRQSHKKIGTLKRKSTGGVKPPPRPTPGSVTYTDDESDKAYDHNPDESSLTEKPSEISSTDSQGSETEPEDEVDGSVGPHSFVNHYANVNDTLKQSWQKQRPVRNAPPPTTPGPPPHPSSSSAAAMLMGNVGGGPHNSQLPNYSSYTDSEPEATASLSGQGRIVLNNMARSRAPLPGFSSFI</sequence>
<feature type="compositionally biased region" description="Pro residues" evidence="3">
    <location>
        <begin position="2256"/>
        <end position="2269"/>
    </location>
</feature>
<dbReference type="EMBL" id="CAXLJM020000025">
    <property type="protein sequence ID" value="CAL8092738.1"/>
    <property type="molecule type" value="Genomic_DNA"/>
</dbReference>
<evidence type="ECO:0000259" key="6">
    <source>
        <dbReference type="PROSITE" id="PS50853"/>
    </source>
</evidence>
<dbReference type="PROSITE" id="PS50835">
    <property type="entry name" value="IG_LIKE"/>
    <property type="match status" value="5"/>
</dbReference>
<comment type="caution">
    <text evidence="7">The sequence shown here is derived from an EMBL/GenBank/DDBJ whole genome shotgun (WGS) entry which is preliminary data.</text>
</comment>
<dbReference type="SMART" id="SM00408">
    <property type="entry name" value="IGc2"/>
    <property type="match status" value="5"/>
</dbReference>
<dbReference type="InterPro" id="IPR007110">
    <property type="entry name" value="Ig-like_dom"/>
</dbReference>
<feature type="domain" description="Ig-like" evidence="5">
    <location>
        <begin position="451"/>
        <end position="534"/>
    </location>
</feature>
<dbReference type="InterPro" id="IPR036116">
    <property type="entry name" value="FN3_sf"/>
</dbReference>
<dbReference type="Gene3D" id="2.60.40.10">
    <property type="entry name" value="Immunoglobulins"/>
    <property type="match status" value="19"/>
</dbReference>
<evidence type="ECO:0000313" key="8">
    <source>
        <dbReference type="Proteomes" id="UP001642540"/>
    </source>
</evidence>
<feature type="transmembrane region" description="Helical" evidence="4">
    <location>
        <begin position="111"/>
        <end position="132"/>
    </location>
</feature>
<keyword evidence="4" id="KW-0812">Transmembrane</keyword>
<feature type="domain" description="Fibronectin type-III" evidence="6">
    <location>
        <begin position="1370"/>
        <end position="1465"/>
    </location>
</feature>
<feature type="region of interest" description="Disordered" evidence="3">
    <location>
        <begin position="2157"/>
        <end position="2234"/>
    </location>
</feature>
<feature type="domain" description="Fibronectin type-III" evidence="6">
    <location>
        <begin position="849"/>
        <end position="946"/>
    </location>
</feature>
<dbReference type="InterPro" id="IPR036179">
    <property type="entry name" value="Ig-like_dom_sf"/>
</dbReference>
<keyword evidence="8" id="KW-1185">Reference proteome</keyword>
<keyword evidence="1" id="KW-0677">Repeat</keyword>
<gene>
    <name evidence="7" type="ORF">ODALV1_LOCUS8317</name>
</gene>
<feature type="domain" description="Fibronectin type-III" evidence="6">
    <location>
        <begin position="1567"/>
        <end position="1663"/>
    </location>
</feature>
<keyword evidence="4" id="KW-1133">Transmembrane helix</keyword>
<feature type="domain" description="Fibronectin type-III" evidence="6">
    <location>
        <begin position="1154"/>
        <end position="1264"/>
    </location>
</feature>
<evidence type="ECO:0000256" key="1">
    <source>
        <dbReference type="ARBA" id="ARBA00022737"/>
    </source>
</evidence>
<evidence type="ECO:0000256" key="2">
    <source>
        <dbReference type="ARBA" id="ARBA00023157"/>
    </source>
</evidence>